<keyword evidence="2" id="KW-0614">Plasmid</keyword>
<dbReference type="GeneID" id="56039962"/>
<feature type="transmembrane region" description="Helical" evidence="1">
    <location>
        <begin position="17"/>
        <end position="37"/>
    </location>
</feature>
<dbReference type="EMBL" id="CP058580">
    <property type="protein sequence ID" value="QLG64234.1"/>
    <property type="molecule type" value="Genomic_DNA"/>
</dbReference>
<dbReference type="GO" id="GO:0005886">
    <property type="term" value="C:plasma membrane"/>
    <property type="evidence" value="ECO:0007669"/>
    <property type="project" value="UniProtKB-SubCell"/>
</dbReference>
<keyword evidence="1" id="KW-1133">Transmembrane helix</keyword>
<dbReference type="RefSeq" id="WP_179270817.1">
    <property type="nucleotide sequence ID" value="NZ_CP058580.1"/>
</dbReference>
<name>A0A7D5LDX6_9EURY</name>
<proteinExistence type="predicted"/>
<evidence type="ECO:0000313" key="3">
    <source>
        <dbReference type="Proteomes" id="UP000509626"/>
    </source>
</evidence>
<dbReference type="GO" id="GO:0140359">
    <property type="term" value="F:ABC-type transporter activity"/>
    <property type="evidence" value="ECO:0007669"/>
    <property type="project" value="InterPro"/>
</dbReference>
<gene>
    <name evidence="2" type="ORF">HUG12_20845</name>
</gene>
<dbReference type="KEGG" id="halu:HUG12_20845"/>
<protein>
    <submittedName>
        <fullName evidence="2">ABC transporter permease subunit</fullName>
    </submittedName>
</protein>
<dbReference type="Pfam" id="PF12679">
    <property type="entry name" value="ABC2_membrane_2"/>
    <property type="match status" value="1"/>
</dbReference>
<feature type="transmembrane region" description="Helical" evidence="1">
    <location>
        <begin position="74"/>
        <end position="96"/>
    </location>
</feature>
<geneLocation type="plasmid" evidence="2 3">
    <name>unnamed1</name>
</geneLocation>
<dbReference type="AlphaFoldDB" id="A0A7D5LDX6"/>
<evidence type="ECO:0000256" key="1">
    <source>
        <dbReference type="SAM" id="Phobius"/>
    </source>
</evidence>
<feature type="transmembrane region" description="Helical" evidence="1">
    <location>
        <begin position="193"/>
        <end position="215"/>
    </location>
</feature>
<keyword evidence="3" id="KW-1185">Reference proteome</keyword>
<feature type="transmembrane region" description="Helical" evidence="1">
    <location>
        <begin position="122"/>
        <end position="143"/>
    </location>
</feature>
<keyword evidence="1" id="KW-0812">Transmembrane</keyword>
<reference evidence="2 3" key="1">
    <citation type="submission" date="2020-06" db="EMBL/GenBank/DDBJ databases">
        <title>NJ-3-1, isolated from saline soil.</title>
        <authorList>
            <person name="Cui H.L."/>
            <person name="Shi X."/>
        </authorList>
    </citation>
    <scope>NUCLEOTIDE SEQUENCE [LARGE SCALE GENOMIC DNA]</scope>
    <source>
        <strain evidence="2 3">NJ-3-1</strain>
        <plasmid evidence="2 3">unnamed1</plasmid>
    </source>
</reference>
<feature type="transmembrane region" description="Helical" evidence="1">
    <location>
        <begin position="163"/>
        <end position="181"/>
    </location>
</feature>
<dbReference type="Proteomes" id="UP000509626">
    <property type="component" value="Plasmid unnamed1"/>
</dbReference>
<keyword evidence="1" id="KW-0472">Membrane</keyword>
<feature type="transmembrane region" description="Helical" evidence="1">
    <location>
        <begin position="235"/>
        <end position="256"/>
    </location>
</feature>
<organism evidence="2 3">
    <name type="scientific">Halorarum salinum</name>
    <dbReference type="NCBI Taxonomy" id="2743089"/>
    <lineage>
        <taxon>Archaea</taxon>
        <taxon>Methanobacteriati</taxon>
        <taxon>Methanobacteriota</taxon>
        <taxon>Stenosarchaea group</taxon>
        <taxon>Halobacteria</taxon>
        <taxon>Halobacteriales</taxon>
        <taxon>Haloferacaceae</taxon>
        <taxon>Halorarum</taxon>
    </lineage>
</organism>
<dbReference type="OrthoDB" id="204776at2157"/>
<sequence length="262" mass="27660">MFELAGYEGRKRVKGSVALAVGMSALVALYVAMFPSVSSSVDLDEYVRAFPPALREAFGVATLSTIEGFLATEVYAFGWVLLLGLYFAYAAAGLVAGDVERGRMDLLLSLPVTRSRVVSEKFLSLLVPIAVLNAVVPVAVYAGTALVDDPISIADLVAVHALSVPYLLSTASVGLLASVVFDRESVAQRVALAALFGLFLVDTAVANTDYAWLGALAPMRYYDPTAVLVEGTYDLAGAAILLASTLVLVGVSELWFAGRDVR</sequence>
<accession>A0A7D5LDX6</accession>
<evidence type="ECO:0000313" key="2">
    <source>
        <dbReference type="EMBL" id="QLG64234.1"/>
    </source>
</evidence>